<feature type="region of interest" description="Disordered" evidence="8">
    <location>
        <begin position="711"/>
        <end position="730"/>
    </location>
</feature>
<feature type="compositionally biased region" description="Basic and acidic residues" evidence="8">
    <location>
        <begin position="656"/>
        <end position="666"/>
    </location>
</feature>
<keyword evidence="6" id="KW-0539">Nucleus</keyword>
<name>A0A177FEV2_9EURO</name>
<evidence type="ECO:0000256" key="1">
    <source>
        <dbReference type="ARBA" id="ARBA00004123"/>
    </source>
</evidence>
<evidence type="ECO:0000256" key="4">
    <source>
        <dbReference type="ARBA" id="ARBA00023172"/>
    </source>
</evidence>
<dbReference type="Proteomes" id="UP000077002">
    <property type="component" value="Unassembled WGS sequence"/>
</dbReference>
<feature type="compositionally biased region" description="Basic residues" evidence="8">
    <location>
        <begin position="336"/>
        <end position="357"/>
    </location>
</feature>
<keyword evidence="4" id="KW-0233">DNA recombination</keyword>
<dbReference type="Pfam" id="PF09494">
    <property type="entry name" value="Slx4"/>
    <property type="match status" value="1"/>
</dbReference>
<dbReference type="GeneID" id="34599134"/>
<evidence type="ECO:0000256" key="7">
    <source>
        <dbReference type="ARBA" id="ARBA00029496"/>
    </source>
</evidence>
<feature type="region of interest" description="Disordered" evidence="8">
    <location>
        <begin position="93"/>
        <end position="163"/>
    </location>
</feature>
<evidence type="ECO:0000256" key="5">
    <source>
        <dbReference type="ARBA" id="ARBA00023204"/>
    </source>
</evidence>
<evidence type="ECO:0000313" key="10">
    <source>
        <dbReference type="Proteomes" id="UP000077002"/>
    </source>
</evidence>
<organism evidence="9 10">
    <name type="scientific">Fonsecaea monophora</name>
    <dbReference type="NCBI Taxonomy" id="254056"/>
    <lineage>
        <taxon>Eukaryota</taxon>
        <taxon>Fungi</taxon>
        <taxon>Dikarya</taxon>
        <taxon>Ascomycota</taxon>
        <taxon>Pezizomycotina</taxon>
        <taxon>Eurotiomycetes</taxon>
        <taxon>Chaetothyriomycetidae</taxon>
        <taxon>Chaetothyriales</taxon>
        <taxon>Herpotrichiellaceae</taxon>
        <taxon>Fonsecaea</taxon>
    </lineage>
</organism>
<reference evidence="9 10" key="1">
    <citation type="submission" date="2016-03" db="EMBL/GenBank/DDBJ databases">
        <title>Draft genome sequence of the Fonsecaea monophora CBS 269.37.</title>
        <authorList>
            <person name="Bombassaro A."/>
            <person name="Vinicius W.A."/>
            <person name="De Hoog S."/>
            <person name="Sun J."/>
            <person name="Souza E.M."/>
            <person name="Raittz R.T."/>
            <person name="Costa F."/>
            <person name="Leao A.C."/>
            <person name="Tadra-Sfeir M.Z."/>
            <person name="Baura V."/>
            <person name="Balsanelli E."/>
            <person name="Pedrosa F.O."/>
            <person name="Moreno L.F."/>
            <person name="Steffens M.B."/>
            <person name="Xi L."/>
            <person name="Bocca A.L."/>
            <person name="Felipe M.S."/>
            <person name="Teixeira M."/>
            <person name="Telles Filho F.Q."/>
            <person name="Azevedo C.M."/>
            <person name="Gomes R."/>
            <person name="Vicente V.A."/>
        </authorList>
    </citation>
    <scope>NUCLEOTIDE SEQUENCE [LARGE SCALE GENOMIC DNA]</scope>
    <source>
        <strain evidence="9 10">CBS 269.37</strain>
    </source>
</reference>
<comment type="subcellular location">
    <subcellularLocation>
        <location evidence="1">Nucleus</location>
    </subcellularLocation>
</comment>
<dbReference type="EMBL" id="LVKK01000021">
    <property type="protein sequence ID" value="OAG41729.1"/>
    <property type="molecule type" value="Genomic_DNA"/>
</dbReference>
<comment type="similarity">
    <text evidence="2">Belongs to the SLX4 family.</text>
</comment>
<gene>
    <name evidence="9" type="ORF">AYO21_03964</name>
</gene>
<proteinExistence type="inferred from homology"/>
<dbReference type="GO" id="GO:0006260">
    <property type="term" value="P:DNA replication"/>
    <property type="evidence" value="ECO:0007669"/>
    <property type="project" value="InterPro"/>
</dbReference>
<evidence type="ECO:0000256" key="3">
    <source>
        <dbReference type="ARBA" id="ARBA00022763"/>
    </source>
</evidence>
<keyword evidence="5" id="KW-0234">DNA repair</keyword>
<dbReference type="GO" id="GO:0006310">
    <property type="term" value="P:DNA recombination"/>
    <property type="evidence" value="ECO:0007669"/>
    <property type="project" value="UniProtKB-KW"/>
</dbReference>
<keyword evidence="3" id="KW-0227">DNA damage</keyword>
<evidence type="ECO:0000256" key="8">
    <source>
        <dbReference type="SAM" id="MobiDB-lite"/>
    </source>
</evidence>
<dbReference type="GO" id="GO:0006281">
    <property type="term" value="P:DNA repair"/>
    <property type="evidence" value="ECO:0007669"/>
    <property type="project" value="UniProtKB-KW"/>
</dbReference>
<dbReference type="AlphaFoldDB" id="A0A177FEV2"/>
<feature type="region of interest" description="Disordered" evidence="8">
    <location>
        <begin position="738"/>
        <end position="794"/>
    </location>
</feature>
<feature type="region of interest" description="Disordered" evidence="8">
    <location>
        <begin position="1"/>
        <end position="31"/>
    </location>
</feature>
<feature type="compositionally biased region" description="Basic and acidic residues" evidence="8">
    <location>
        <begin position="105"/>
        <end position="119"/>
    </location>
</feature>
<dbReference type="OrthoDB" id="5349119at2759"/>
<feature type="compositionally biased region" description="Polar residues" evidence="8">
    <location>
        <begin position="8"/>
        <end position="24"/>
    </location>
</feature>
<dbReference type="GO" id="GO:0033557">
    <property type="term" value="C:Slx1-Slx4 complex"/>
    <property type="evidence" value="ECO:0007669"/>
    <property type="project" value="InterPro"/>
</dbReference>
<feature type="region of interest" description="Disordered" evidence="8">
    <location>
        <begin position="636"/>
        <end position="704"/>
    </location>
</feature>
<evidence type="ECO:0000256" key="2">
    <source>
        <dbReference type="ARBA" id="ARBA00006661"/>
    </source>
</evidence>
<dbReference type="RefSeq" id="XP_022513681.1">
    <property type="nucleotide sequence ID" value="XM_022653937.1"/>
</dbReference>
<comment type="caution">
    <text evidence="9">The sequence shown here is derived from an EMBL/GenBank/DDBJ whole genome shotgun (WGS) entry which is preliminary data.</text>
</comment>
<accession>A0A177FEV2</accession>
<keyword evidence="10" id="KW-1185">Reference proteome</keyword>
<protein>
    <recommendedName>
        <fullName evidence="7">Structure-specific endonuclease subunit SLX4</fullName>
    </recommendedName>
</protein>
<evidence type="ECO:0000256" key="6">
    <source>
        <dbReference type="ARBA" id="ARBA00023242"/>
    </source>
</evidence>
<dbReference type="InterPro" id="IPR018574">
    <property type="entry name" value="Structure-sp_endonuc_su_Slx4"/>
</dbReference>
<feature type="region of interest" description="Disordered" evidence="8">
    <location>
        <begin position="324"/>
        <end position="359"/>
    </location>
</feature>
<evidence type="ECO:0000313" key="9">
    <source>
        <dbReference type="EMBL" id="OAG41729.1"/>
    </source>
</evidence>
<sequence>MSGAVVILSSSPPQTFARSPTPDDTLSPLRSPRALYTLNPADAEHFKDSRRTRDGFSSGYSSARTLLTRVTAENIPIRSQPKDGLKTKILQHSEDLTGKPLKAAKPAEKKKQTLAEERSKHFKSTQSPPPMPLPSHGGSQATRAHDIQPSGTETKCIGNEGNSNERESLIDLYSSPLSLEKAIPRRMDWTPVKPTAHALETQHSEDRVVGFTNDLMDFYAYAPCATTAVGTTTTTDANETRLIRRRIDLVMTTEAKPSPSPYNPQPYKDLVRCDKVGRAKPAPKKPLTITGLATSNYNDGRRIDKKLPPMLEYLTATQVGANTEGDSTIETSSKTTKSKTTNKKARPTKKAAAKTRLKSPTSAIKTTLEQPFLFGPASQLARDESPTLTRDTVEALRRSECFSSDPISPSLTQPASIESASPIFCRGTSRFVKRRNLWAAAGRDEDNALLQVDCVDLTDSPAVRLALAGKDVLVQPVDRDHPEANTFENDVPILTKASFPKVGEAGSLVDIDDLVTPSRPTPIHTPAQTGVRLYHTSRALKQPQKGADIHHKDDKLHTKIKDVAAKLKPSMPSYVGFSDHELKKQISAYGFKAVKKREAMIELLERCWESKHGQQQEHDGDNASDDVMTHADLLSKIHDVSTRPAPKVKKPRAKRKSESDDTNKTKEPKKRKKVATEQNGPAQKGGKGSRKRMSKAPTDEKVVDVDDLDDAHQQNIGGHNQGISRAQEQTATPRLETGDATQRLITPPLTVPQPSCTSSQGREPSRAQGADPDSKLDRCPVGGLSLTPQDTPTPDILSQIHAAIYHRPETRSLNENPRNHQISPTWHEKILMYDPIVLEELTVWLNTEGFKAIGEDREEDGEVGVADRMLTEALFTE</sequence>
<feature type="compositionally biased region" description="Polar residues" evidence="8">
    <location>
        <begin position="752"/>
        <end position="762"/>
    </location>
</feature>
<feature type="compositionally biased region" description="Basic residues" evidence="8">
    <location>
        <begin position="646"/>
        <end position="655"/>
    </location>
</feature>
<feature type="compositionally biased region" description="Polar residues" evidence="8">
    <location>
        <begin position="713"/>
        <end position="730"/>
    </location>
</feature>
<dbReference type="CDD" id="cd22999">
    <property type="entry name" value="SAP_SLX4"/>
    <property type="match status" value="1"/>
</dbReference>